<proteinExistence type="predicted"/>
<dbReference type="InterPro" id="IPR050228">
    <property type="entry name" value="Carboxylesterase_BioH"/>
</dbReference>
<dbReference type="PANTHER" id="PTHR43194:SF2">
    <property type="entry name" value="PEROXISOMAL MEMBRANE PROTEIN LPX1"/>
    <property type="match status" value="1"/>
</dbReference>
<name>A0A382FBH5_9ZZZZ</name>
<dbReference type="AlphaFoldDB" id="A0A382FBH5"/>
<dbReference type="InterPro" id="IPR029058">
    <property type="entry name" value="AB_hydrolase_fold"/>
</dbReference>
<dbReference type="InterPro" id="IPR000073">
    <property type="entry name" value="AB_hydrolase_1"/>
</dbReference>
<gene>
    <name evidence="2" type="ORF">METZ01_LOCUS212856</name>
</gene>
<feature type="domain" description="Thioesterase" evidence="1">
    <location>
        <begin position="24"/>
        <end position="222"/>
    </location>
</feature>
<dbReference type="InterPro" id="IPR001031">
    <property type="entry name" value="Thioesterase"/>
</dbReference>
<dbReference type="PRINTS" id="PR00111">
    <property type="entry name" value="ABHYDROLASE"/>
</dbReference>
<reference evidence="2" key="1">
    <citation type="submission" date="2018-05" db="EMBL/GenBank/DDBJ databases">
        <authorList>
            <person name="Lanie J.A."/>
            <person name="Ng W.-L."/>
            <person name="Kazmierczak K.M."/>
            <person name="Andrzejewski T.M."/>
            <person name="Davidsen T.M."/>
            <person name="Wayne K.J."/>
            <person name="Tettelin H."/>
            <person name="Glass J.I."/>
            <person name="Rusch D."/>
            <person name="Podicherti R."/>
            <person name="Tsui H.-C.T."/>
            <person name="Winkler M.E."/>
        </authorList>
    </citation>
    <scope>NUCLEOTIDE SEQUENCE</scope>
</reference>
<sequence>MLPGMMCDERLFAPQVDALSFDREVQVAELSSYSTIHDLAAEVIKNAPPKFALAGLSMGGIVAMEICAQAPTRVEKLALMDTNPKAELEEVKQQRELQIRDVISGNLRKVLRDEMKPNYLADTANKQDILNTCMEMALSLGADVFVKQSQALRDRHDQQETLRGLDIPVLVLCGSEDKLCSLEQHQLIHKLIPNSRLEVIMDAGHLPTLEQPEKTTEILKTWLKN</sequence>
<dbReference type="PANTHER" id="PTHR43194">
    <property type="entry name" value="HYDROLASE ALPHA/BETA FOLD FAMILY"/>
    <property type="match status" value="1"/>
</dbReference>
<accession>A0A382FBH5</accession>
<protein>
    <recommendedName>
        <fullName evidence="1">Thioesterase domain-containing protein</fullName>
    </recommendedName>
</protein>
<organism evidence="2">
    <name type="scientific">marine metagenome</name>
    <dbReference type="NCBI Taxonomy" id="408172"/>
    <lineage>
        <taxon>unclassified sequences</taxon>
        <taxon>metagenomes</taxon>
        <taxon>ecological metagenomes</taxon>
    </lineage>
</organism>
<dbReference type="Gene3D" id="3.40.50.1820">
    <property type="entry name" value="alpha/beta hydrolase"/>
    <property type="match status" value="1"/>
</dbReference>
<dbReference type="EMBL" id="UINC01048898">
    <property type="protein sequence ID" value="SVB60002.1"/>
    <property type="molecule type" value="Genomic_DNA"/>
</dbReference>
<dbReference type="Pfam" id="PF00975">
    <property type="entry name" value="Thioesterase"/>
    <property type="match status" value="1"/>
</dbReference>
<evidence type="ECO:0000259" key="1">
    <source>
        <dbReference type="Pfam" id="PF00975"/>
    </source>
</evidence>
<dbReference type="SUPFAM" id="SSF53474">
    <property type="entry name" value="alpha/beta-Hydrolases"/>
    <property type="match status" value="1"/>
</dbReference>
<evidence type="ECO:0000313" key="2">
    <source>
        <dbReference type="EMBL" id="SVB60002.1"/>
    </source>
</evidence>